<dbReference type="AlphaFoldDB" id="A0A7S1U6J3"/>
<accession>A0A7S1U6J3</accession>
<keyword evidence="1" id="KW-0446">Lipid-binding</keyword>
<keyword evidence="2" id="KW-0040">ANK repeat</keyword>
<evidence type="ECO:0000256" key="1">
    <source>
        <dbReference type="ARBA" id="ARBA00023121"/>
    </source>
</evidence>
<dbReference type="PANTHER" id="PTHR24119">
    <property type="entry name" value="ACYL-COA-BINDING DOMAIN-CONTAINING PROTEIN 6"/>
    <property type="match status" value="1"/>
</dbReference>
<evidence type="ECO:0000256" key="2">
    <source>
        <dbReference type="PROSITE-ProRule" id="PRU00023"/>
    </source>
</evidence>
<protein>
    <submittedName>
        <fullName evidence="4">Uncharacterized protein</fullName>
    </submittedName>
</protein>
<feature type="repeat" description="ANK" evidence="2">
    <location>
        <begin position="225"/>
        <end position="257"/>
    </location>
</feature>
<dbReference type="Pfam" id="PF12796">
    <property type="entry name" value="Ank_2"/>
    <property type="match status" value="1"/>
</dbReference>
<dbReference type="GO" id="GO:0000062">
    <property type="term" value="F:fatty-acyl-CoA binding"/>
    <property type="evidence" value="ECO:0007669"/>
    <property type="project" value="TreeGrafter"/>
</dbReference>
<evidence type="ECO:0000313" key="4">
    <source>
        <dbReference type="EMBL" id="CAD9257724.1"/>
    </source>
</evidence>
<sequence>MAHFMRALKRTMSRGSKRQFDNLQGVAATKEDAKLEDEDDASHRESLPKRPKTGQPQQPDGLRDHAAPQLAPENSMDLVGEDSESDTSEGLNDASFSDNSASPPQRRSLHVHFPDDAPALPPRPLTSRPALGTKPMQPTYSSAQFVSRRSTPRVAGSFFGADENDEMQLNTPVSTPREALFFGADNANVDDHKRKGTFTLVRHNHHRELKEALTRGIDVNARDDRGNTLLIVAAQNNHVKIARLLLSRGAAVNAQNITGNTALYYAVTYNYREVYQVLCEAGANQRQLTSNVY</sequence>
<feature type="compositionally biased region" description="Polar residues" evidence="3">
    <location>
        <begin position="136"/>
        <end position="147"/>
    </location>
</feature>
<feature type="compositionally biased region" description="Basic residues" evidence="3">
    <location>
        <begin position="1"/>
        <end position="17"/>
    </location>
</feature>
<dbReference type="SMART" id="SM00248">
    <property type="entry name" value="ANK"/>
    <property type="match status" value="2"/>
</dbReference>
<proteinExistence type="predicted"/>
<feature type="compositionally biased region" description="Polar residues" evidence="3">
    <location>
        <begin position="88"/>
        <end position="105"/>
    </location>
</feature>
<dbReference type="Gene3D" id="1.25.40.20">
    <property type="entry name" value="Ankyrin repeat-containing domain"/>
    <property type="match status" value="1"/>
</dbReference>
<dbReference type="PROSITE" id="PS50088">
    <property type="entry name" value="ANK_REPEAT"/>
    <property type="match status" value="2"/>
</dbReference>
<gene>
    <name evidence="4" type="ORF">PPAR1163_LOCUS16096</name>
</gene>
<feature type="repeat" description="ANK" evidence="2">
    <location>
        <begin position="258"/>
        <end position="290"/>
    </location>
</feature>
<dbReference type="EMBL" id="HBGJ01025262">
    <property type="protein sequence ID" value="CAD9257724.1"/>
    <property type="molecule type" value="Transcribed_RNA"/>
</dbReference>
<dbReference type="PROSITE" id="PS50297">
    <property type="entry name" value="ANK_REP_REGION"/>
    <property type="match status" value="2"/>
</dbReference>
<feature type="region of interest" description="Disordered" evidence="3">
    <location>
        <begin position="1"/>
        <end position="147"/>
    </location>
</feature>
<organism evidence="4">
    <name type="scientific">Phaeomonas parva</name>
    <dbReference type="NCBI Taxonomy" id="124430"/>
    <lineage>
        <taxon>Eukaryota</taxon>
        <taxon>Sar</taxon>
        <taxon>Stramenopiles</taxon>
        <taxon>Ochrophyta</taxon>
        <taxon>Pinguiophyceae</taxon>
        <taxon>Pinguiochrysidales</taxon>
        <taxon>Pinguiochrysidaceae</taxon>
        <taxon>Phaeomonas</taxon>
    </lineage>
</organism>
<dbReference type="SUPFAM" id="SSF48403">
    <property type="entry name" value="Ankyrin repeat"/>
    <property type="match status" value="1"/>
</dbReference>
<name>A0A7S1U6J3_9STRA</name>
<dbReference type="InterPro" id="IPR002110">
    <property type="entry name" value="Ankyrin_rpt"/>
</dbReference>
<evidence type="ECO:0000256" key="3">
    <source>
        <dbReference type="SAM" id="MobiDB-lite"/>
    </source>
</evidence>
<dbReference type="PANTHER" id="PTHR24119:SF0">
    <property type="entry name" value="ACYL-COA-BINDING DOMAIN-CONTAINING PROTEIN 6"/>
    <property type="match status" value="1"/>
</dbReference>
<reference evidence="4" key="1">
    <citation type="submission" date="2021-01" db="EMBL/GenBank/DDBJ databases">
        <authorList>
            <person name="Corre E."/>
            <person name="Pelletier E."/>
            <person name="Niang G."/>
            <person name="Scheremetjew M."/>
            <person name="Finn R."/>
            <person name="Kale V."/>
            <person name="Holt S."/>
            <person name="Cochrane G."/>
            <person name="Meng A."/>
            <person name="Brown T."/>
            <person name="Cohen L."/>
        </authorList>
    </citation>
    <scope>NUCLEOTIDE SEQUENCE</scope>
    <source>
        <strain evidence="4">CCMP2877</strain>
    </source>
</reference>
<dbReference type="InterPro" id="IPR036770">
    <property type="entry name" value="Ankyrin_rpt-contain_sf"/>
</dbReference>